<dbReference type="GO" id="GO:0004185">
    <property type="term" value="F:serine-type carboxypeptidase activity"/>
    <property type="evidence" value="ECO:0007669"/>
    <property type="project" value="UniProtKB-UniRule"/>
</dbReference>
<comment type="similarity">
    <text evidence="2 4">Belongs to the peptidase S10 family.</text>
</comment>
<keyword evidence="4" id="KW-0732">Signal</keyword>
<evidence type="ECO:0000256" key="2">
    <source>
        <dbReference type="ARBA" id="ARBA00009431"/>
    </source>
</evidence>
<protein>
    <recommendedName>
        <fullName evidence="4">Carboxypeptidase</fullName>
        <ecNumber evidence="4">3.4.16.-</ecNumber>
    </recommendedName>
</protein>
<dbReference type="SUPFAM" id="SSF53474">
    <property type="entry name" value="alpha/beta-Hydrolases"/>
    <property type="match status" value="1"/>
</dbReference>
<dbReference type="PRINTS" id="PR00724">
    <property type="entry name" value="CRBOXYPTASEC"/>
</dbReference>
<evidence type="ECO:0000256" key="1">
    <source>
        <dbReference type="ARBA" id="ARBA00004613"/>
    </source>
</evidence>
<keyword evidence="6" id="KW-1185">Reference proteome</keyword>
<dbReference type="GO" id="GO:0006508">
    <property type="term" value="P:proteolysis"/>
    <property type="evidence" value="ECO:0007669"/>
    <property type="project" value="UniProtKB-KW"/>
</dbReference>
<dbReference type="InterPro" id="IPR001563">
    <property type="entry name" value="Peptidase_S10"/>
</dbReference>
<sequence length="486" mass="54784">MVPWFYIFTILSSSFFFFFKSSSELITSLPGQPPNIFFKQYSGYIVTNAQHGRALFYYFVEADSENAASLPLTVWLNGGPGCSSVGYGAFMQHGPFRPGKDGSLIKNKYSWNFESNMLYVDSPIGVGFSYSNTSSDNINWDDTATAKENLQFILNWFKKFPQYRNLDVYLTGESYAGHYIPQFTLLLLDYNRKPNVKPIKLKSIALGNPLLDIEISVKSAEYLWSHGVISDELLDMQRTICNETRYVLEYIRNETSNECSKVWELRTEEMGNDTVKDDILLPTCVSSNAAGRLRTLGNLSTMHEKLDKKVGKVADPCLTEWIDLYLNKPEVQKALHANTTYLPYAWEICSGPLQYRLDDVAMNIIPLLSNILKEHIPILLFSGDQDSKLPLTQTRKIAKLLARDLKLVAFDKYGPWYDGLQIGGWSRSFGGLREGKNITYLTFATVRGAAHEVPYTSPSQALTLFRAFLGGHPPPRKSSTIATSAA</sequence>
<accession>A0A1J6KRF5</accession>
<organism evidence="5 6">
    <name type="scientific">Nicotiana attenuata</name>
    <name type="common">Coyote tobacco</name>
    <dbReference type="NCBI Taxonomy" id="49451"/>
    <lineage>
        <taxon>Eukaryota</taxon>
        <taxon>Viridiplantae</taxon>
        <taxon>Streptophyta</taxon>
        <taxon>Embryophyta</taxon>
        <taxon>Tracheophyta</taxon>
        <taxon>Spermatophyta</taxon>
        <taxon>Magnoliopsida</taxon>
        <taxon>eudicotyledons</taxon>
        <taxon>Gunneridae</taxon>
        <taxon>Pentapetalae</taxon>
        <taxon>asterids</taxon>
        <taxon>lamiids</taxon>
        <taxon>Solanales</taxon>
        <taxon>Solanaceae</taxon>
        <taxon>Nicotianoideae</taxon>
        <taxon>Nicotianeae</taxon>
        <taxon>Nicotiana</taxon>
    </lineage>
</organism>
<dbReference type="Gene3D" id="6.10.250.940">
    <property type="match status" value="1"/>
</dbReference>
<gene>
    <name evidence="5" type="primary">SCPL45_1</name>
    <name evidence="5" type="ORF">A4A49_24629</name>
</gene>
<keyword evidence="3" id="KW-0964">Secreted</keyword>
<keyword evidence="4" id="KW-0645">Protease</keyword>
<dbReference type="Proteomes" id="UP000187609">
    <property type="component" value="Unassembled WGS sequence"/>
</dbReference>
<dbReference type="OMA" id="PLVYQED"/>
<dbReference type="PROSITE" id="PS00131">
    <property type="entry name" value="CARBOXYPEPT_SER_SER"/>
    <property type="match status" value="1"/>
</dbReference>
<proteinExistence type="inferred from homology"/>
<evidence type="ECO:0000256" key="3">
    <source>
        <dbReference type="ARBA" id="ARBA00022525"/>
    </source>
</evidence>
<keyword evidence="4" id="KW-0378">Hydrolase</keyword>
<dbReference type="InterPro" id="IPR018202">
    <property type="entry name" value="Ser_caboxypep_ser_AS"/>
</dbReference>
<comment type="caution">
    <text evidence="5">The sequence shown here is derived from an EMBL/GenBank/DDBJ whole genome shotgun (WGS) entry which is preliminary data.</text>
</comment>
<dbReference type="GO" id="GO:0005773">
    <property type="term" value="C:vacuole"/>
    <property type="evidence" value="ECO:0007669"/>
    <property type="project" value="TreeGrafter"/>
</dbReference>
<dbReference type="Gene3D" id="3.40.50.11320">
    <property type="match status" value="1"/>
</dbReference>
<dbReference type="SMR" id="A0A1J6KRF5"/>
<comment type="subcellular location">
    <subcellularLocation>
        <location evidence="1">Secreted</location>
    </subcellularLocation>
</comment>
<dbReference type="Gramene" id="OIT27416">
    <property type="protein sequence ID" value="OIT27416"/>
    <property type="gene ID" value="A4A49_24629"/>
</dbReference>
<dbReference type="EC" id="3.4.16.-" evidence="4"/>
<dbReference type="InterPro" id="IPR029058">
    <property type="entry name" value="AB_hydrolase_fold"/>
</dbReference>
<evidence type="ECO:0000313" key="5">
    <source>
        <dbReference type="EMBL" id="OIT27416.1"/>
    </source>
</evidence>
<feature type="signal peptide" evidence="4">
    <location>
        <begin position="1"/>
        <end position="23"/>
    </location>
</feature>
<dbReference type="EMBL" id="MJEQ01002420">
    <property type="protein sequence ID" value="OIT27416.1"/>
    <property type="molecule type" value="Genomic_DNA"/>
</dbReference>
<dbReference type="GO" id="GO:0005576">
    <property type="term" value="C:extracellular region"/>
    <property type="evidence" value="ECO:0007669"/>
    <property type="project" value="UniProtKB-SubCell"/>
</dbReference>
<name>A0A1J6KRF5_NICAT</name>
<reference evidence="5" key="1">
    <citation type="submission" date="2016-11" db="EMBL/GenBank/DDBJ databases">
        <title>The genome of Nicotiana attenuata.</title>
        <authorList>
            <person name="Xu S."/>
            <person name="Brockmoeller T."/>
            <person name="Gaquerel E."/>
            <person name="Navarro A."/>
            <person name="Kuhl H."/>
            <person name="Gase K."/>
            <person name="Ling Z."/>
            <person name="Zhou W."/>
            <person name="Kreitzer C."/>
            <person name="Stanke M."/>
            <person name="Tang H."/>
            <person name="Lyons E."/>
            <person name="Pandey P."/>
            <person name="Pandey S.P."/>
            <person name="Timmermann B."/>
            <person name="Baldwin I.T."/>
        </authorList>
    </citation>
    <scope>NUCLEOTIDE SEQUENCE [LARGE SCALE GENOMIC DNA]</scope>
    <source>
        <strain evidence="5">UT</strain>
    </source>
</reference>
<keyword evidence="4" id="KW-0121">Carboxypeptidase</keyword>
<evidence type="ECO:0000256" key="4">
    <source>
        <dbReference type="RuleBase" id="RU361156"/>
    </source>
</evidence>
<dbReference type="Gene3D" id="3.40.50.1820">
    <property type="entry name" value="alpha/beta hydrolase"/>
    <property type="match status" value="1"/>
</dbReference>
<dbReference type="PANTHER" id="PTHR11802">
    <property type="entry name" value="SERINE PROTEASE FAMILY S10 SERINE CARBOXYPEPTIDASE"/>
    <property type="match status" value="1"/>
</dbReference>
<evidence type="ECO:0000313" key="6">
    <source>
        <dbReference type="Proteomes" id="UP000187609"/>
    </source>
</evidence>
<feature type="chain" id="PRO_5011824970" description="Carboxypeptidase" evidence="4">
    <location>
        <begin position="24"/>
        <end position="486"/>
    </location>
</feature>
<dbReference type="AlphaFoldDB" id="A0A1J6KRF5"/>
<dbReference type="Pfam" id="PF00450">
    <property type="entry name" value="Peptidase_S10"/>
    <property type="match status" value="1"/>
</dbReference>
<dbReference type="PANTHER" id="PTHR11802:SF349">
    <property type="entry name" value="SERINE CARBOXYPEPTIDASE-LIKE 46"/>
    <property type="match status" value="1"/>
</dbReference>
<dbReference type="FunFam" id="3.40.50.1820:FF:000211">
    <property type="entry name" value="Carboxypeptidase"/>
    <property type="match status" value="1"/>
</dbReference>